<keyword evidence="1" id="KW-0479">Metal-binding</keyword>
<dbReference type="GO" id="GO:0046872">
    <property type="term" value="F:metal ion binding"/>
    <property type="evidence" value="ECO:0007669"/>
    <property type="project" value="UniProtKB-UniRule"/>
</dbReference>
<keyword evidence="1" id="KW-0862">Zinc</keyword>
<dbReference type="PROSITE" id="PS51365">
    <property type="entry name" value="RENAL_DIPEPTIDASE_2"/>
    <property type="match status" value="1"/>
</dbReference>
<keyword evidence="1" id="KW-0449">Lipoprotein</keyword>
<comment type="subcellular location">
    <subcellularLocation>
        <location evidence="1">Membrane</location>
        <topology evidence="1">Lipid-anchor</topology>
        <topology evidence="1">GPI-anchor</topology>
    </subcellularLocation>
</comment>
<dbReference type="Gene3D" id="3.20.20.140">
    <property type="entry name" value="Metal-dependent hydrolases"/>
    <property type="match status" value="1"/>
</dbReference>
<comment type="caution">
    <text evidence="2">The sequence shown here is derived from an EMBL/GenBank/DDBJ whole genome shotgun (WGS) entry which is preliminary data.</text>
</comment>
<organism evidence="2 3">
    <name type="scientific">Eumeta variegata</name>
    <name type="common">Bagworm moth</name>
    <name type="synonym">Eumeta japonica</name>
    <dbReference type="NCBI Taxonomy" id="151549"/>
    <lineage>
        <taxon>Eukaryota</taxon>
        <taxon>Metazoa</taxon>
        <taxon>Ecdysozoa</taxon>
        <taxon>Arthropoda</taxon>
        <taxon>Hexapoda</taxon>
        <taxon>Insecta</taxon>
        <taxon>Pterygota</taxon>
        <taxon>Neoptera</taxon>
        <taxon>Endopterygota</taxon>
        <taxon>Lepidoptera</taxon>
        <taxon>Glossata</taxon>
        <taxon>Ditrysia</taxon>
        <taxon>Tineoidea</taxon>
        <taxon>Psychidae</taxon>
        <taxon>Oiketicinae</taxon>
        <taxon>Eumeta</taxon>
    </lineage>
</organism>
<dbReference type="Gene3D" id="3.30.420.10">
    <property type="entry name" value="Ribonuclease H-like superfamily/Ribonuclease H"/>
    <property type="match status" value="1"/>
</dbReference>
<keyword evidence="1" id="KW-0482">Metalloprotease</keyword>
<keyword evidence="1" id="KW-0645">Protease</keyword>
<dbReference type="InterPro" id="IPR036397">
    <property type="entry name" value="RNaseH_sf"/>
</dbReference>
<evidence type="ECO:0000313" key="2">
    <source>
        <dbReference type="EMBL" id="GBP28946.1"/>
    </source>
</evidence>
<dbReference type="GO" id="GO:0003676">
    <property type="term" value="F:nucleic acid binding"/>
    <property type="evidence" value="ECO:0007669"/>
    <property type="project" value="InterPro"/>
</dbReference>
<proteinExistence type="inferred from homology"/>
<dbReference type="OrthoDB" id="7304941at2759"/>
<dbReference type="AlphaFoldDB" id="A0A4C1USI5"/>
<keyword evidence="1" id="KW-1015">Disulfide bond</keyword>
<sequence length="209" mass="23466">MTNASYHKSAETTRFLEGQRIELTDHPSYNPDLSPNDFYLFPSVRIDFVVNIKGQLMRSKYTFWKYLSVTVAHRRWCCVAALVLVAGTACVAGPLALRAPPGAPLHERLRLADRLLHDTPLVDGHNDLPWNIRKFLHNRIKDFKQNSATGGGNKLMNGCGPTKLSLIGRNARTEAVTPRLYSVRNDISPIEPTHFRAAAELATAYVYHI</sequence>
<comment type="similarity">
    <text evidence="1">Belongs to the metallo-dependent hydrolases superfamily. Peptidase M19 family.</text>
</comment>
<keyword evidence="1" id="KW-0472">Membrane</keyword>
<keyword evidence="1" id="KW-0224">Dipeptidase</keyword>
<dbReference type="STRING" id="151549.A0A4C1USI5"/>
<dbReference type="EC" id="3.4.13.19" evidence="1"/>
<comment type="subunit">
    <text evidence="1">Homodimer; disulfide-linked.</text>
</comment>
<comment type="catalytic activity">
    <reaction evidence="1">
        <text>an L-aminoacyl-L-amino acid + H2O = 2 an L-alpha-amino acid</text>
        <dbReference type="Rhea" id="RHEA:48940"/>
        <dbReference type="ChEBI" id="CHEBI:15377"/>
        <dbReference type="ChEBI" id="CHEBI:59869"/>
        <dbReference type="ChEBI" id="CHEBI:77460"/>
        <dbReference type="EC" id="3.4.13.19"/>
    </reaction>
</comment>
<dbReference type="Proteomes" id="UP000299102">
    <property type="component" value="Unassembled WGS sequence"/>
</dbReference>
<name>A0A4C1USI5_EUMVA</name>
<protein>
    <recommendedName>
        <fullName evidence="1">Dipeptidase</fullName>
        <ecNumber evidence="1">3.4.13.19</ecNumber>
    </recommendedName>
</protein>
<evidence type="ECO:0000313" key="3">
    <source>
        <dbReference type="Proteomes" id="UP000299102"/>
    </source>
</evidence>
<dbReference type="GO" id="GO:0070573">
    <property type="term" value="F:metallodipeptidase activity"/>
    <property type="evidence" value="ECO:0007669"/>
    <property type="project" value="InterPro"/>
</dbReference>
<dbReference type="InterPro" id="IPR008257">
    <property type="entry name" value="Pept_M19"/>
</dbReference>
<comment type="cofactor">
    <cofactor evidence="1">
        <name>Zn(2+)</name>
        <dbReference type="ChEBI" id="CHEBI:29105"/>
    </cofactor>
</comment>
<reference evidence="2 3" key="1">
    <citation type="journal article" date="2019" name="Commun. Biol.">
        <title>The bagworm genome reveals a unique fibroin gene that provides high tensile strength.</title>
        <authorList>
            <person name="Kono N."/>
            <person name="Nakamura H."/>
            <person name="Ohtoshi R."/>
            <person name="Tomita M."/>
            <person name="Numata K."/>
            <person name="Arakawa K."/>
        </authorList>
    </citation>
    <scope>NUCLEOTIDE SEQUENCE [LARGE SCALE GENOMIC DNA]</scope>
</reference>
<keyword evidence="1" id="KW-0336">GPI-anchor</keyword>
<keyword evidence="1" id="KW-0378">Hydrolase</keyword>
<dbReference type="PANTHER" id="PTHR10443">
    <property type="entry name" value="MICROSOMAL DIPEPTIDASE"/>
    <property type="match status" value="1"/>
</dbReference>
<dbReference type="GO" id="GO:0098552">
    <property type="term" value="C:side of membrane"/>
    <property type="evidence" value="ECO:0007669"/>
    <property type="project" value="UniProtKB-KW"/>
</dbReference>
<dbReference type="EMBL" id="BGZK01000214">
    <property type="protein sequence ID" value="GBP28946.1"/>
    <property type="molecule type" value="Genomic_DNA"/>
</dbReference>
<keyword evidence="1" id="KW-0325">Glycoprotein</keyword>
<dbReference type="GO" id="GO:0006508">
    <property type="term" value="P:proteolysis"/>
    <property type="evidence" value="ECO:0007669"/>
    <property type="project" value="UniProtKB-KW"/>
</dbReference>
<keyword evidence="3" id="KW-1185">Reference proteome</keyword>
<gene>
    <name evidence="2" type="ORF">EVAR_83845_1</name>
</gene>
<evidence type="ECO:0000256" key="1">
    <source>
        <dbReference type="RuleBase" id="RU341113"/>
    </source>
</evidence>
<dbReference type="PANTHER" id="PTHR10443:SF47">
    <property type="entry name" value="DIPEPTIDASE"/>
    <property type="match status" value="1"/>
</dbReference>
<accession>A0A4C1USI5</accession>